<feature type="compositionally biased region" description="Low complexity" evidence="9">
    <location>
        <begin position="10"/>
        <end position="24"/>
    </location>
</feature>
<dbReference type="InterPro" id="IPR002058">
    <property type="entry name" value="PAP_assoc"/>
</dbReference>
<evidence type="ECO:0000259" key="10">
    <source>
        <dbReference type="SMART" id="SM00955"/>
    </source>
</evidence>
<dbReference type="STRING" id="5762.D2W387"/>
<keyword evidence="4" id="KW-0378">Hydrolase</keyword>
<keyword evidence="3" id="KW-0479">Metal-binding</keyword>
<dbReference type="SUPFAM" id="SSF50249">
    <property type="entry name" value="Nucleic acid-binding proteins"/>
    <property type="match status" value="2"/>
</dbReference>
<evidence type="ECO:0000256" key="6">
    <source>
        <dbReference type="ARBA" id="ARBA00022842"/>
    </source>
</evidence>
<dbReference type="OMA" id="ENTWHFA"/>
<dbReference type="GO" id="GO:0003723">
    <property type="term" value="F:RNA binding"/>
    <property type="evidence" value="ECO:0007669"/>
    <property type="project" value="UniProtKB-KW"/>
</dbReference>
<feature type="compositionally biased region" description="Low complexity" evidence="9">
    <location>
        <begin position="37"/>
        <end position="52"/>
    </location>
</feature>
<evidence type="ECO:0000256" key="7">
    <source>
        <dbReference type="ARBA" id="ARBA00022884"/>
    </source>
</evidence>
<dbReference type="InterPro" id="IPR012340">
    <property type="entry name" value="NA-bd_OB-fold"/>
</dbReference>
<dbReference type="SMART" id="SM00955">
    <property type="entry name" value="RNB"/>
    <property type="match status" value="1"/>
</dbReference>
<evidence type="ECO:0000256" key="3">
    <source>
        <dbReference type="ARBA" id="ARBA00022723"/>
    </source>
</evidence>
<feature type="coiled-coil region" evidence="8">
    <location>
        <begin position="293"/>
        <end position="355"/>
    </location>
</feature>
<evidence type="ECO:0000256" key="1">
    <source>
        <dbReference type="ARBA" id="ARBA00005785"/>
    </source>
</evidence>
<protein>
    <submittedName>
        <fullName evidence="11">Ribonuclease II family protein</fullName>
    </submittedName>
</protein>
<evidence type="ECO:0000313" key="12">
    <source>
        <dbReference type="Proteomes" id="UP000006671"/>
    </source>
</evidence>
<feature type="region of interest" description="Disordered" evidence="9">
    <location>
        <begin position="2147"/>
        <end position="2200"/>
    </location>
</feature>
<dbReference type="PROSITE" id="PS50152">
    <property type="entry name" value="25A_SYNTH_3"/>
    <property type="match status" value="1"/>
</dbReference>
<dbReference type="GO" id="GO:0000932">
    <property type="term" value="C:P-body"/>
    <property type="evidence" value="ECO:0007669"/>
    <property type="project" value="TreeGrafter"/>
</dbReference>
<dbReference type="PANTHER" id="PTHR23355">
    <property type="entry name" value="RIBONUCLEASE"/>
    <property type="match status" value="1"/>
</dbReference>
<dbReference type="InterPro" id="IPR041505">
    <property type="entry name" value="Dis3_CSD2"/>
</dbReference>
<dbReference type="InterPro" id="IPR050180">
    <property type="entry name" value="RNR_Ribonuclease"/>
</dbReference>
<feature type="compositionally biased region" description="Basic residues" evidence="9">
    <location>
        <begin position="25"/>
        <end position="36"/>
    </location>
</feature>
<evidence type="ECO:0000256" key="8">
    <source>
        <dbReference type="SAM" id="Coils"/>
    </source>
</evidence>
<dbReference type="CDD" id="cd05402">
    <property type="entry name" value="NT_PAP_TUTase"/>
    <property type="match status" value="1"/>
</dbReference>
<feature type="region of interest" description="Disordered" evidence="9">
    <location>
        <begin position="2104"/>
        <end position="2129"/>
    </location>
</feature>
<dbReference type="KEGG" id="ngr:NAEGRDRAFT_59997"/>
<dbReference type="VEuPathDB" id="AmoebaDB:NAEGRDRAFT_59997"/>
<feature type="region of interest" description="Disordered" evidence="9">
    <location>
        <begin position="1"/>
        <end position="117"/>
    </location>
</feature>
<feature type="compositionally biased region" description="Basic and acidic residues" evidence="9">
    <location>
        <begin position="99"/>
        <end position="108"/>
    </location>
</feature>
<dbReference type="eggNOG" id="KOG2277">
    <property type="taxonomic scope" value="Eukaryota"/>
</dbReference>
<dbReference type="Gene3D" id="2.40.50.700">
    <property type="match status" value="1"/>
</dbReference>
<dbReference type="EMBL" id="GG738930">
    <property type="protein sequence ID" value="EFC36448.1"/>
    <property type="molecule type" value="Genomic_DNA"/>
</dbReference>
<dbReference type="PANTHER" id="PTHR23355:SF9">
    <property type="entry name" value="DIS3-LIKE EXONUCLEASE 2"/>
    <property type="match status" value="1"/>
</dbReference>
<proteinExistence type="inferred from homology"/>
<dbReference type="OrthoDB" id="20488at2759"/>
<dbReference type="Pfam" id="PF17849">
    <property type="entry name" value="OB_Dis3"/>
    <property type="match status" value="1"/>
</dbReference>
<accession>D2W387</accession>
<feature type="compositionally biased region" description="Acidic residues" evidence="9">
    <location>
        <begin position="370"/>
        <end position="380"/>
    </location>
</feature>
<keyword evidence="5" id="KW-0269">Exonuclease</keyword>
<keyword evidence="12" id="KW-1185">Reference proteome</keyword>
<dbReference type="SUPFAM" id="SSF81631">
    <property type="entry name" value="PAP/OAS1 substrate-binding domain"/>
    <property type="match status" value="1"/>
</dbReference>
<feature type="region of interest" description="Disordered" evidence="9">
    <location>
        <begin position="356"/>
        <end position="386"/>
    </location>
</feature>
<dbReference type="GO" id="GO:0000175">
    <property type="term" value="F:3'-5'-RNA exonuclease activity"/>
    <property type="evidence" value="ECO:0007669"/>
    <property type="project" value="TreeGrafter"/>
</dbReference>
<dbReference type="RefSeq" id="XP_002669192.1">
    <property type="nucleotide sequence ID" value="XM_002669146.1"/>
</dbReference>
<comment type="similarity">
    <text evidence="1">Belongs to the RNR ribonuclease family.</text>
</comment>
<evidence type="ECO:0000256" key="9">
    <source>
        <dbReference type="SAM" id="MobiDB-lite"/>
    </source>
</evidence>
<evidence type="ECO:0000313" key="11">
    <source>
        <dbReference type="EMBL" id="EFC36448.1"/>
    </source>
</evidence>
<evidence type="ECO:0000256" key="2">
    <source>
        <dbReference type="ARBA" id="ARBA00022722"/>
    </source>
</evidence>
<keyword evidence="2" id="KW-0540">Nuclease</keyword>
<dbReference type="InterPro" id="IPR001900">
    <property type="entry name" value="RNase_II/R"/>
</dbReference>
<reference evidence="11 12" key="1">
    <citation type="journal article" date="2010" name="Cell">
        <title>The genome of Naegleria gruberi illuminates early eukaryotic versatility.</title>
        <authorList>
            <person name="Fritz-Laylin L.K."/>
            <person name="Prochnik S.E."/>
            <person name="Ginger M.L."/>
            <person name="Dacks J.B."/>
            <person name="Carpenter M.L."/>
            <person name="Field M.C."/>
            <person name="Kuo A."/>
            <person name="Paredez A."/>
            <person name="Chapman J."/>
            <person name="Pham J."/>
            <person name="Shu S."/>
            <person name="Neupane R."/>
            <person name="Cipriano M."/>
            <person name="Mancuso J."/>
            <person name="Tu H."/>
            <person name="Salamov A."/>
            <person name="Lindquist E."/>
            <person name="Shapiro H."/>
            <person name="Lucas S."/>
            <person name="Grigoriev I.V."/>
            <person name="Cande W.Z."/>
            <person name="Fulton C."/>
            <person name="Rokhsar D.S."/>
            <person name="Dawson S.C."/>
        </authorList>
    </citation>
    <scope>NUCLEOTIDE SEQUENCE [LARGE SCALE GENOMIC DNA]</scope>
    <source>
        <strain evidence="11 12">NEG-M</strain>
    </source>
</reference>
<dbReference type="InterPro" id="IPR043519">
    <property type="entry name" value="NT_sf"/>
</dbReference>
<dbReference type="InParanoid" id="D2W387"/>
<dbReference type="Pfam" id="PF17216">
    <property type="entry name" value="Rrp44_CSD1"/>
    <property type="match status" value="1"/>
</dbReference>
<feature type="compositionally biased region" description="Gly residues" evidence="9">
    <location>
        <begin position="2182"/>
        <end position="2194"/>
    </location>
</feature>
<dbReference type="InterPro" id="IPR033771">
    <property type="entry name" value="Rrp44_CSD1"/>
</dbReference>
<dbReference type="Gene3D" id="3.30.460.10">
    <property type="entry name" value="Beta Polymerase, domain 2"/>
    <property type="match status" value="1"/>
</dbReference>
<keyword evidence="6" id="KW-0460">Magnesium</keyword>
<dbReference type="GO" id="GO:0005739">
    <property type="term" value="C:mitochondrion"/>
    <property type="evidence" value="ECO:0007669"/>
    <property type="project" value="UniProtKB-ARBA"/>
</dbReference>
<dbReference type="InterPro" id="IPR022966">
    <property type="entry name" value="RNase_II/R_CS"/>
</dbReference>
<dbReference type="Gene3D" id="2.40.50.690">
    <property type="match status" value="1"/>
</dbReference>
<dbReference type="GO" id="GO:0046872">
    <property type="term" value="F:metal ion binding"/>
    <property type="evidence" value="ECO:0007669"/>
    <property type="project" value="UniProtKB-KW"/>
</dbReference>
<keyword evidence="8" id="KW-0175">Coiled coil</keyword>
<dbReference type="GeneID" id="8862515"/>
<organism evidence="12">
    <name type="scientific">Naegleria gruberi</name>
    <name type="common">Amoeba</name>
    <dbReference type="NCBI Taxonomy" id="5762"/>
    <lineage>
        <taxon>Eukaryota</taxon>
        <taxon>Discoba</taxon>
        <taxon>Heterolobosea</taxon>
        <taxon>Tetramitia</taxon>
        <taxon>Eutetramitia</taxon>
        <taxon>Vahlkampfiidae</taxon>
        <taxon>Naegleria</taxon>
    </lineage>
</organism>
<feature type="region of interest" description="Disordered" evidence="9">
    <location>
        <begin position="1185"/>
        <end position="1204"/>
    </location>
</feature>
<dbReference type="Pfam" id="PF00773">
    <property type="entry name" value="RNB"/>
    <property type="match status" value="1"/>
</dbReference>
<dbReference type="eggNOG" id="KOG2102">
    <property type="taxonomic scope" value="Eukaryota"/>
</dbReference>
<gene>
    <name evidence="11" type="ORF">NAEGRDRAFT_59997</name>
</gene>
<dbReference type="Gene3D" id="1.10.1410.10">
    <property type="match status" value="1"/>
</dbReference>
<feature type="compositionally biased region" description="Low complexity" evidence="9">
    <location>
        <begin position="59"/>
        <end position="70"/>
    </location>
</feature>
<dbReference type="Pfam" id="PF03828">
    <property type="entry name" value="PAP_assoc"/>
    <property type="match status" value="1"/>
</dbReference>
<feature type="domain" description="RNB" evidence="10">
    <location>
        <begin position="1418"/>
        <end position="1867"/>
    </location>
</feature>
<dbReference type="Proteomes" id="UP000006671">
    <property type="component" value="Unassembled WGS sequence"/>
</dbReference>
<feature type="compositionally biased region" description="Basic and acidic residues" evidence="9">
    <location>
        <begin position="1194"/>
        <end position="1204"/>
    </location>
</feature>
<dbReference type="SUPFAM" id="SSF81301">
    <property type="entry name" value="Nucleotidyltransferase"/>
    <property type="match status" value="1"/>
</dbReference>
<dbReference type="InterPro" id="IPR054708">
    <property type="entry name" value="MTPAP-like_central"/>
</dbReference>
<keyword evidence="7" id="KW-0694">RNA-binding</keyword>
<dbReference type="PROSITE" id="PS01175">
    <property type="entry name" value="RIBONUCLEASE_II"/>
    <property type="match status" value="1"/>
</dbReference>
<dbReference type="GO" id="GO:0006402">
    <property type="term" value="P:mRNA catabolic process"/>
    <property type="evidence" value="ECO:0007669"/>
    <property type="project" value="TreeGrafter"/>
</dbReference>
<evidence type="ECO:0000256" key="5">
    <source>
        <dbReference type="ARBA" id="ARBA00022839"/>
    </source>
</evidence>
<evidence type="ECO:0000256" key="4">
    <source>
        <dbReference type="ARBA" id="ARBA00022801"/>
    </source>
</evidence>
<dbReference type="Pfam" id="PF22600">
    <property type="entry name" value="MTPAP-like_central"/>
    <property type="match status" value="1"/>
</dbReference>
<feature type="compositionally biased region" description="Polar residues" evidence="9">
    <location>
        <begin position="2104"/>
        <end position="2126"/>
    </location>
</feature>
<sequence>MSNYSDHQKSGNSSYASSSNNNSRGGKRPSRGRGNYHHTSSAGGSGSSVSGGYHHHHASQPQQPPQQQQQHVREGPPKYKKKQPLAFVKIPSSSSVEEQEAKKQKQETKIVNNNTINDEQVDADDELGLDVADFIPTYINRFRELLTTLYSNSQLNQDQLLNIANRIWSEVLEPTLLAELNPSLESLYTASSRKGKLTNFIGDKDIRLVTVIMGIDKLITKVHHSSSIVEVVPEFILHQKGIKVEGDDRIIELLPQFDTLFFEILTHETRRIWRQSNSDMSISISNFETDFNKSLVGCNISQFEKQIEELKNEIEQLKKSESIYAKKRKEIENEIDRLMEKSLDLIDLVEEAEKEEKLSKRTMSSRSLSEESDETTEDEAITPKTSQPPVVEQILPTTNVSQEGKTVFLQKIAALIKVAQAEETESSEKLKTYSTIASMIDASFNYFKDKSNQTEGIVPLSYSSISTPTILFLLDFFKENPEKIPSSVISKVLSLTSCSLKGRRFEEKNEIFARYHVVLMHFTKYLTIRKMELFMNLMNKISSSLNGVDSEFIFSLLKQNAPTQYRNGNTLMGFSDRVNLVRLWQVQAFCATLVMTNPKLANQIFTFYERHCLSWMNLWEEIKNVCLRETSLTAVKKKKQKNDLASSSNVASASSSEKEESEVVAVASQITEKVQSQVAISESLETDIQNIETQLGKSPEVLKQEAEEHTMLQITRDCTKIFKEELEPSEEERKGKKELVDEISQVIQSLFSSNQNIGDQQVQPPKIYTYGSYASDLSLKGSSDIDMCVSFAGLENIQENSKIQGRLLEMIRKEMDGKSKKDTNTLFPHLKSQNQEVIRSSRVPILKIHDNKRDLDCDLCVATYLGVVNTRMISTYLQVDSRMLAYYKENGLATLADSEIDRIKTFIYMIKRWAKRRHINDPPGGSLSSYSYVLMCLQFLQHLEILPSLQQIAEDTSLGLTDEDYSKPQHVNAYNTKYLKNLEKLPTIWKAKNPQKVASYTLGHLIYLFFEFYAKKFDFDTNCISIRAGSPVPKKNAKTIISLEDPFEIRDLGCVVSNEMGPVIVSEFRRSHEILSAGGSINDLLEEREGVSSVNIYQMKREVGKQGYDDYLASEAVDEMLAKGELYQGELRVNKKRFTTEAYVSVEGFKKDVLVEGLKNRNRAMHGDVVAIKIQKTKVVAGSVMSNTQQESAKSPEDTEPATEKIEVVATDSNLDESDENVMITGVVVSILKKKSPSIFPCTLMAQDDIRGYRWLLPLEKTYPKLNVPFEEFEKQFNAKSITLEEGIFVVEMKPWNKNSNFPKGAIIGCLGLKKDLWSLKRALLLQYCPIMFDNIFSERKVDRDTEKEITSATSSSVMSQSMAGSTAGSVVAKSGLETHADDVKRRSDYGQNQVANIGDTISDIKLESVSSDEIIQIQDWRESRRIFTIDPTESRDLDDAIAIEPILENGQQLNNDAYRKPYAGVRKFLVTVAIADVSQFVPEGSPIDKEARKRGTSVYMVNSVEHMLDPSLSQNLCSLHGGVNRFGVAVEFVIDRETATIEKSSIKFNRCMMRSACRLDYNRAQKMIVHYKNKFFNGQNETDPKRRYGLEPEEVPAVYGSFTLDEIYEDVQIFNELSQKLRKQRADKGSIFLQNEQLRFECDMDGKGFPLKVACDEHNESHMLIEEMMLVANELAATVLNDHFGDATLLRVHSSPKVEKWAVTVSLLADKIYKWKLDNVTRSGIAVEAEKEKAHVLDKLEKCVKHVTKGAENNEKPITIQNIINLLIESTKDYPTLMHTIQHSLLREMQLAQYATVGDCKKGKETTKEIVVEPTDIGSKRMVPKKQFENTWHFALCKEFYTHFTSPIRRYADLVVHRLLLQMIREKRLKEMNQSDESILSKRETSLSAQEISSIAEHLNDQAYRARLLQDECEKQYLAYYLWPKLSKSVERVEAVVLSMGKRSFTLFVPKYGLELQVNAMKHFSPTPTTLKMDEIEMESLVSNSILKLGSQSGEDEDAPVIGGTIIEKLTITWSGASQALISVDDDENSAPTDSVPVASQHNKTIELKPLKQVLVDLDINTSSVPLEIICYNIWEKDENLINNEFSKKIIDKNTKAVCSRNAHGSKQFSSDSTTAVLKSSSEAQGKQMEKLIDNMQKINRRKKFFEQDNNNNSSPYTSGGGSSSSGPNNNFERRGKPFARGGGNVNSRGGGSRRQYNQ</sequence>
<name>D2W387_NAEGR</name>